<evidence type="ECO:0000256" key="1">
    <source>
        <dbReference type="SAM" id="Phobius"/>
    </source>
</evidence>
<evidence type="ECO:0000313" key="3">
    <source>
        <dbReference type="Proteomes" id="UP000246715"/>
    </source>
</evidence>
<evidence type="ECO:0000313" key="2">
    <source>
        <dbReference type="EMBL" id="ABT13885.1"/>
    </source>
</evidence>
<keyword evidence="1" id="KW-0812">Transmembrane</keyword>
<proteinExistence type="predicted"/>
<keyword evidence="1" id="KW-1133">Transmembrane helix</keyword>
<dbReference type="EMBL" id="DQ491001">
    <property type="protein sequence ID" value="ABT13885.1"/>
    <property type="molecule type" value="Genomic_DNA"/>
</dbReference>
<keyword evidence="1" id="KW-0472">Membrane</keyword>
<protein>
    <submittedName>
        <fullName evidence="2">Uncharacterized protein m331R</fullName>
    </submittedName>
</protein>
<sequence>MLSFSPRVSSWVIHQYRHCCRHQRARWETLRAPPSSLSLARQPGASQGCQPQMLPICYNSTYLVFIYILLFLNLNYTRGGSILLGATTGFFGSKFNHLLLWASKVTRRRALEIAGNVAEALGLVIPD</sequence>
<feature type="transmembrane region" description="Helical" evidence="1">
    <location>
        <begin position="56"/>
        <end position="76"/>
    </location>
</feature>
<dbReference type="Proteomes" id="UP000246715">
    <property type="component" value="Segment"/>
</dbReference>
<organismHost>
    <name type="scientific">Paramecium bursaria</name>
    <dbReference type="NCBI Taxonomy" id="74790"/>
</organismHost>
<reference evidence="2 3" key="1">
    <citation type="journal article" date="2007" name="Virology">
        <title>Sequence and annotation of the 314-kb MT325 and the 321-kb FR483 viruses that infect Chlorella Pbi.</title>
        <authorList>
            <person name="Fitzgerald L.A."/>
            <person name="Graves M.V."/>
            <person name="Li X."/>
            <person name="Feldblyum T."/>
            <person name="Hartigan J."/>
            <person name="Van Etten J.L."/>
        </authorList>
    </citation>
    <scope>NUCLEOTIDE SEQUENCE [LARGE SCALE GENOMIC DNA]</scope>
    <source>
        <strain evidence="2 3">MT325</strain>
    </source>
</reference>
<organism evidence="2 3">
    <name type="scientific">Paramecium bursaria Chlorella virus MT325</name>
    <name type="common">PBCV-MT325</name>
    <dbReference type="NCBI Taxonomy" id="346932"/>
    <lineage>
        <taxon>Viruses</taxon>
        <taxon>Varidnaviria</taxon>
        <taxon>Bamfordvirae</taxon>
        <taxon>Nucleocytoviricota</taxon>
        <taxon>Megaviricetes</taxon>
        <taxon>Algavirales</taxon>
        <taxon>Phycodnaviridae</taxon>
        <taxon>Chlorovirus</taxon>
        <taxon>Chlorovirus conductrix</taxon>
        <taxon>Paramecium bursaria Chlorella virus A1</taxon>
    </lineage>
</organism>
<gene>
    <name evidence="2" type="primary">m331R</name>
    <name evidence="2" type="ORF">MT325_m331R</name>
</gene>
<name>A7IU61_PBCVM</name>
<accession>A7IU61</accession>